<keyword evidence="21" id="KW-1185">Reference proteome</keyword>
<dbReference type="EMBL" id="NRRV01000004">
    <property type="protein sequence ID" value="MBK1629637.1"/>
    <property type="molecule type" value="Genomic_DNA"/>
</dbReference>
<feature type="transmembrane region" description="Helical" evidence="19">
    <location>
        <begin position="20"/>
        <end position="42"/>
    </location>
</feature>
<evidence type="ECO:0000256" key="5">
    <source>
        <dbReference type="ARBA" id="ARBA00013200"/>
    </source>
</evidence>
<evidence type="ECO:0000256" key="12">
    <source>
        <dbReference type="ARBA" id="ARBA00022989"/>
    </source>
</evidence>
<feature type="transmembrane region" description="Helical" evidence="19">
    <location>
        <begin position="62"/>
        <end position="81"/>
    </location>
</feature>
<dbReference type="Proteomes" id="UP000748752">
    <property type="component" value="Unassembled WGS sequence"/>
</dbReference>
<feature type="transmembrane region" description="Helical" evidence="19">
    <location>
        <begin position="143"/>
        <end position="166"/>
    </location>
</feature>
<dbReference type="Pfam" id="PF02654">
    <property type="entry name" value="CobS"/>
    <property type="match status" value="1"/>
</dbReference>
<comment type="similarity">
    <text evidence="4 19">Belongs to the CobS family.</text>
</comment>
<gene>
    <name evidence="19" type="primary">cobS</name>
    <name evidence="20" type="ORF">CKO31_02570</name>
</gene>
<reference evidence="20 21" key="1">
    <citation type="journal article" date="2020" name="Microorganisms">
        <title>Osmotic Adaptation and Compatible Solute Biosynthesis of Phototrophic Bacteria as Revealed from Genome Analyses.</title>
        <authorList>
            <person name="Imhoff J.F."/>
            <person name="Rahn T."/>
            <person name="Kunzel S."/>
            <person name="Keller A."/>
            <person name="Neulinger S.C."/>
        </authorList>
    </citation>
    <scope>NUCLEOTIDE SEQUENCE [LARGE SCALE GENOMIC DNA]</scope>
    <source>
        <strain evidence="20 21">DSM 6210</strain>
    </source>
</reference>
<comment type="cofactor">
    <cofactor evidence="1 19">
        <name>Mg(2+)</name>
        <dbReference type="ChEBI" id="CHEBI:18420"/>
    </cofactor>
</comment>
<evidence type="ECO:0000256" key="1">
    <source>
        <dbReference type="ARBA" id="ARBA00001946"/>
    </source>
</evidence>
<evidence type="ECO:0000256" key="17">
    <source>
        <dbReference type="ARBA" id="ARBA00048623"/>
    </source>
</evidence>
<keyword evidence="8 19" id="KW-0169">Cobalamin biosynthesis</keyword>
<comment type="catalytic activity">
    <reaction evidence="18 19">
        <text>alpha-ribazole 5'-phosphate + adenosylcob(III)inamide-GDP = adenosylcob(III)alamin 5'-phosphate + GMP + H(+)</text>
        <dbReference type="Rhea" id="RHEA:23560"/>
        <dbReference type="ChEBI" id="CHEBI:15378"/>
        <dbReference type="ChEBI" id="CHEBI:57918"/>
        <dbReference type="ChEBI" id="CHEBI:58115"/>
        <dbReference type="ChEBI" id="CHEBI:60487"/>
        <dbReference type="ChEBI" id="CHEBI:60493"/>
        <dbReference type="EC" id="2.7.8.26"/>
    </reaction>
</comment>
<comment type="catalytic activity">
    <reaction evidence="17 19">
        <text>alpha-ribazole + adenosylcob(III)inamide-GDP = adenosylcob(III)alamin + GMP + H(+)</text>
        <dbReference type="Rhea" id="RHEA:16049"/>
        <dbReference type="ChEBI" id="CHEBI:10329"/>
        <dbReference type="ChEBI" id="CHEBI:15378"/>
        <dbReference type="ChEBI" id="CHEBI:18408"/>
        <dbReference type="ChEBI" id="CHEBI:58115"/>
        <dbReference type="ChEBI" id="CHEBI:60487"/>
        <dbReference type="EC" id="2.7.8.26"/>
    </reaction>
</comment>
<evidence type="ECO:0000256" key="18">
    <source>
        <dbReference type="ARBA" id="ARBA00049504"/>
    </source>
</evidence>
<protein>
    <recommendedName>
        <fullName evidence="6 19">Adenosylcobinamide-GDP ribazoletransferase</fullName>
        <ecNumber evidence="5 19">2.7.8.26</ecNumber>
    </recommendedName>
    <alternativeName>
        <fullName evidence="16 19">Cobalamin synthase</fullName>
    </alternativeName>
    <alternativeName>
        <fullName evidence="15 19">Cobalamin-5'-phosphate synthase</fullName>
    </alternativeName>
</protein>
<evidence type="ECO:0000313" key="20">
    <source>
        <dbReference type="EMBL" id="MBK1629637.1"/>
    </source>
</evidence>
<comment type="function">
    <text evidence="14 19">Joins adenosylcobinamide-GDP and alpha-ribazole to generate adenosylcobalamin (Ado-cobalamin). Also synthesizes adenosylcobalamin 5'-phosphate from adenosylcobinamide-GDP and alpha-ribazole 5'-phosphate.</text>
</comment>
<comment type="subcellular location">
    <subcellularLocation>
        <location evidence="2 19">Cell membrane</location>
        <topology evidence="2 19">Multi-pass membrane protein</topology>
    </subcellularLocation>
</comment>
<sequence>MSGACAPRRPDHRASAAVDAPSLVVTVLLDAWRALLLAGRFLTRWPFPAAVDAPPTLYGRAAPFYPLIGLLLGAALAGVALLGRALGLAEGAGIAMLALLVLLVWVWSTGALHLDGLADCADAWVGGLGSRERTFAIMKDPHIGTMGVVVLVLVLLGKLVALAVVLDAGAAGEGAGAAAGIGVLLGAPLLARAQILWLALTTPPARPQGLGAALGAHLPRRAAWLAAGLGTGAALVGIGSTGLAAAAMAAVAAGWVLLGWRRSLMRRLGGYTGDGVGTLIELTETLVLVAVGLALAAGADAPSPP</sequence>
<feature type="transmembrane region" description="Helical" evidence="19">
    <location>
        <begin position="178"/>
        <end position="200"/>
    </location>
</feature>
<evidence type="ECO:0000256" key="14">
    <source>
        <dbReference type="ARBA" id="ARBA00025228"/>
    </source>
</evidence>
<proteinExistence type="inferred from homology"/>
<comment type="pathway">
    <text evidence="3 19">Cofactor biosynthesis; adenosylcobalamin biosynthesis; adenosylcobalamin from cob(II)yrinate a,c-diamide: step 7/7.</text>
</comment>
<feature type="transmembrane region" description="Helical" evidence="19">
    <location>
        <begin position="88"/>
        <end position="107"/>
    </location>
</feature>
<keyword evidence="7 19" id="KW-1003">Cell membrane</keyword>
<evidence type="ECO:0000256" key="15">
    <source>
        <dbReference type="ARBA" id="ARBA00032605"/>
    </source>
</evidence>
<dbReference type="PANTHER" id="PTHR34148:SF1">
    <property type="entry name" value="ADENOSYLCOBINAMIDE-GDP RIBAZOLETRANSFERASE"/>
    <property type="match status" value="1"/>
</dbReference>
<evidence type="ECO:0000256" key="13">
    <source>
        <dbReference type="ARBA" id="ARBA00023136"/>
    </source>
</evidence>
<evidence type="ECO:0000256" key="10">
    <source>
        <dbReference type="ARBA" id="ARBA00022692"/>
    </source>
</evidence>
<keyword evidence="12 19" id="KW-1133">Transmembrane helix</keyword>
<organism evidence="20 21">
    <name type="scientific">Thiohalocapsa halophila</name>
    <dbReference type="NCBI Taxonomy" id="69359"/>
    <lineage>
        <taxon>Bacteria</taxon>
        <taxon>Pseudomonadati</taxon>
        <taxon>Pseudomonadota</taxon>
        <taxon>Gammaproteobacteria</taxon>
        <taxon>Chromatiales</taxon>
        <taxon>Chromatiaceae</taxon>
        <taxon>Thiohalocapsa</taxon>
    </lineage>
</organism>
<evidence type="ECO:0000256" key="2">
    <source>
        <dbReference type="ARBA" id="ARBA00004651"/>
    </source>
</evidence>
<accession>A0ABS1CCU0</accession>
<comment type="caution">
    <text evidence="20">The sequence shown here is derived from an EMBL/GenBank/DDBJ whole genome shotgun (WGS) entry which is preliminary data.</text>
</comment>
<dbReference type="InterPro" id="IPR003805">
    <property type="entry name" value="CobS"/>
</dbReference>
<dbReference type="EC" id="2.7.8.26" evidence="5 19"/>
<dbReference type="PANTHER" id="PTHR34148">
    <property type="entry name" value="ADENOSYLCOBINAMIDE-GDP RIBAZOLETRANSFERASE"/>
    <property type="match status" value="1"/>
</dbReference>
<keyword evidence="10 19" id="KW-0812">Transmembrane</keyword>
<evidence type="ECO:0000256" key="4">
    <source>
        <dbReference type="ARBA" id="ARBA00010561"/>
    </source>
</evidence>
<evidence type="ECO:0000256" key="19">
    <source>
        <dbReference type="HAMAP-Rule" id="MF_00719"/>
    </source>
</evidence>
<evidence type="ECO:0000256" key="11">
    <source>
        <dbReference type="ARBA" id="ARBA00022842"/>
    </source>
</evidence>
<keyword evidence="9 19" id="KW-0808">Transferase</keyword>
<evidence type="ECO:0000256" key="3">
    <source>
        <dbReference type="ARBA" id="ARBA00004663"/>
    </source>
</evidence>
<evidence type="ECO:0000256" key="6">
    <source>
        <dbReference type="ARBA" id="ARBA00015850"/>
    </source>
</evidence>
<evidence type="ECO:0000256" key="16">
    <source>
        <dbReference type="ARBA" id="ARBA00032853"/>
    </source>
</evidence>
<evidence type="ECO:0000256" key="9">
    <source>
        <dbReference type="ARBA" id="ARBA00022679"/>
    </source>
</evidence>
<name>A0ABS1CCU0_9GAMM</name>
<feature type="transmembrane region" description="Helical" evidence="19">
    <location>
        <begin position="234"/>
        <end position="258"/>
    </location>
</feature>
<keyword evidence="11 19" id="KW-0460">Magnesium</keyword>
<keyword evidence="13 19" id="KW-0472">Membrane</keyword>
<evidence type="ECO:0000313" key="21">
    <source>
        <dbReference type="Proteomes" id="UP000748752"/>
    </source>
</evidence>
<evidence type="ECO:0000256" key="7">
    <source>
        <dbReference type="ARBA" id="ARBA00022475"/>
    </source>
</evidence>
<evidence type="ECO:0000256" key="8">
    <source>
        <dbReference type="ARBA" id="ARBA00022573"/>
    </source>
</evidence>
<dbReference type="HAMAP" id="MF_00719">
    <property type="entry name" value="CobS"/>
    <property type="match status" value="1"/>
</dbReference>